<feature type="compositionally biased region" description="Low complexity" evidence="1">
    <location>
        <begin position="262"/>
        <end position="275"/>
    </location>
</feature>
<sequence length="410" mass="45208">MGNNTNSEKHPPIRSFTRDFNSDMTPLFVKTVPSNIRTIEQASQLYSSLVDFVKEGKNLDHIATRQACGLLKNIDCQFKTNKTLFELASAPDDTCSGFTESIIPLLTSSNEEIVTSALSFLNQALFHASPEVHFDFLRAGFFELLPMIPQASRTNFGVIVDLPPENTDNIIPSSNEPSIDVVSKQSGSVGVNGRDTLYNRLNSAQKRPIDKMGVAQQIMRKLVGLHRQDPTLSVLTMFSSHSVVFGEDGEVEIALDVGETVGQTRSQTQRTQTCQEGQRTENMTRTEGERKNEQFELLRWRAPETVVSEGKEGQKVDSGSAAVFSLGLVLFEIETGQVHFGEMDALKASRQLKTGILLKLSLVGDSGLRDVIVSCLQVREKDRPGLGEMEEKLRSVEISCGSAVFFDAAQ</sequence>
<gene>
    <name evidence="3" type="ORF">BLNAU_5054</name>
</gene>
<reference evidence="3 4" key="1">
    <citation type="journal article" date="2022" name="bioRxiv">
        <title>Genomics of Preaxostyla Flagellates Illuminates Evolutionary Transitions and the Path Towards Mitochondrial Loss.</title>
        <authorList>
            <person name="Novak L.V.F."/>
            <person name="Treitli S.C."/>
            <person name="Pyrih J."/>
            <person name="Halakuc P."/>
            <person name="Pipaliya S.V."/>
            <person name="Vacek V."/>
            <person name="Brzon O."/>
            <person name="Soukal P."/>
            <person name="Eme L."/>
            <person name="Dacks J.B."/>
            <person name="Karnkowska A."/>
            <person name="Elias M."/>
            <person name="Hampl V."/>
        </authorList>
    </citation>
    <scope>NUCLEOTIDE SEQUENCE [LARGE SCALE GENOMIC DNA]</scope>
    <source>
        <strain evidence="3">NAU3</strain>
        <tissue evidence="3">Gut</tissue>
    </source>
</reference>
<dbReference type="InterPro" id="IPR001245">
    <property type="entry name" value="Ser-Thr/Tyr_kinase_cat_dom"/>
</dbReference>
<proteinExistence type="predicted"/>
<evidence type="ECO:0000259" key="2">
    <source>
        <dbReference type="PROSITE" id="PS50011"/>
    </source>
</evidence>
<dbReference type="InterPro" id="IPR000719">
    <property type="entry name" value="Prot_kinase_dom"/>
</dbReference>
<dbReference type="InterPro" id="IPR011009">
    <property type="entry name" value="Kinase-like_dom_sf"/>
</dbReference>
<dbReference type="Proteomes" id="UP001281761">
    <property type="component" value="Unassembled WGS sequence"/>
</dbReference>
<name>A0ABQ9Y7Z5_9EUKA</name>
<feature type="compositionally biased region" description="Basic and acidic residues" evidence="1">
    <location>
        <begin position="278"/>
        <end position="292"/>
    </location>
</feature>
<dbReference type="PROSITE" id="PS50011">
    <property type="entry name" value="PROTEIN_KINASE_DOM"/>
    <property type="match status" value="1"/>
</dbReference>
<accession>A0ABQ9Y7Z5</accession>
<feature type="domain" description="Protein kinase" evidence="2">
    <location>
        <begin position="1"/>
        <end position="406"/>
    </location>
</feature>
<protein>
    <recommendedName>
        <fullName evidence="2">Protein kinase domain-containing protein</fullName>
    </recommendedName>
</protein>
<evidence type="ECO:0000256" key="1">
    <source>
        <dbReference type="SAM" id="MobiDB-lite"/>
    </source>
</evidence>
<keyword evidence="4" id="KW-1185">Reference proteome</keyword>
<comment type="caution">
    <text evidence="3">The sequence shown here is derived from an EMBL/GenBank/DDBJ whole genome shotgun (WGS) entry which is preliminary data.</text>
</comment>
<feature type="region of interest" description="Disordered" evidence="1">
    <location>
        <begin position="262"/>
        <end position="292"/>
    </location>
</feature>
<dbReference type="EMBL" id="JARBJD010000026">
    <property type="protein sequence ID" value="KAK2959857.1"/>
    <property type="molecule type" value="Genomic_DNA"/>
</dbReference>
<evidence type="ECO:0000313" key="3">
    <source>
        <dbReference type="EMBL" id="KAK2959857.1"/>
    </source>
</evidence>
<evidence type="ECO:0000313" key="4">
    <source>
        <dbReference type="Proteomes" id="UP001281761"/>
    </source>
</evidence>
<dbReference type="Gene3D" id="1.10.510.10">
    <property type="entry name" value="Transferase(Phosphotransferase) domain 1"/>
    <property type="match status" value="1"/>
</dbReference>
<organism evidence="3 4">
    <name type="scientific">Blattamonas nauphoetae</name>
    <dbReference type="NCBI Taxonomy" id="2049346"/>
    <lineage>
        <taxon>Eukaryota</taxon>
        <taxon>Metamonada</taxon>
        <taxon>Preaxostyla</taxon>
        <taxon>Oxymonadida</taxon>
        <taxon>Blattamonas</taxon>
    </lineage>
</organism>
<dbReference type="Pfam" id="PF07714">
    <property type="entry name" value="PK_Tyr_Ser-Thr"/>
    <property type="match status" value="1"/>
</dbReference>
<dbReference type="SUPFAM" id="SSF56112">
    <property type="entry name" value="Protein kinase-like (PK-like)"/>
    <property type="match status" value="1"/>
</dbReference>